<dbReference type="STRING" id="1033731.SAMN05444145_10846"/>
<dbReference type="Pfam" id="PF14491">
    <property type="entry name" value="DUF4435"/>
    <property type="match status" value="1"/>
</dbReference>
<evidence type="ECO:0000259" key="1">
    <source>
        <dbReference type="Pfam" id="PF14491"/>
    </source>
</evidence>
<feature type="domain" description="DUF4435" evidence="1">
    <location>
        <begin position="37"/>
        <end position="277"/>
    </location>
</feature>
<accession>A0A1H4ET71</accession>
<proteinExistence type="predicted"/>
<evidence type="ECO:0000313" key="3">
    <source>
        <dbReference type="Proteomes" id="UP000183253"/>
    </source>
</evidence>
<dbReference type="EMBL" id="FNRI01000008">
    <property type="protein sequence ID" value="SEA87700.1"/>
    <property type="molecule type" value="Genomic_DNA"/>
</dbReference>
<dbReference type="Proteomes" id="UP000183253">
    <property type="component" value="Unassembled WGS sequence"/>
</dbReference>
<dbReference type="InterPro" id="IPR029492">
    <property type="entry name" value="DUF4435"/>
</dbReference>
<keyword evidence="3" id="KW-1185">Reference proteome</keyword>
<protein>
    <recommendedName>
        <fullName evidence="1">DUF4435 domain-containing protein</fullName>
    </recommendedName>
</protein>
<dbReference type="RefSeq" id="WP_010264767.1">
    <property type="nucleotide sequence ID" value="NZ_CAEG01000015.1"/>
</dbReference>
<name>A0A1H4ET71_9BACT</name>
<organism evidence="2 3">
    <name type="scientific">Alistipes timonensis JC136</name>
    <dbReference type="NCBI Taxonomy" id="1033731"/>
    <lineage>
        <taxon>Bacteria</taxon>
        <taxon>Pseudomonadati</taxon>
        <taxon>Bacteroidota</taxon>
        <taxon>Bacteroidia</taxon>
        <taxon>Bacteroidales</taxon>
        <taxon>Rikenellaceae</taxon>
        <taxon>Alistipes</taxon>
    </lineage>
</organism>
<gene>
    <name evidence="2" type="ORF">SAMN05444145_10846</name>
</gene>
<sequence length="365" mass="42982">MAKKFREKLRRLNPFSQPMTLDQLPKPLPANPDQRLVKVYVEGYEDVAFWRGIFDHFQNPYLRFEISVPDRGDLPKGKKVLMGMIPRSSEEMILCVDSDFDYLFANRTPQSKEVNGSKFMFHTYAYATENYLCYAPSLHNVCVKATKNDTRIFDFVKFMHEYSCTIYPLFVWYAYSAQLASENVFPLIDFKQSVRIGYLDIENNGEKTLEWLRRNVTKREELLRRRNPRMLEPMKEFEGQLKERGLTPENAYLFMHGHTLMDNVVMIALNTVCEKLRAMSIAKITASKKQGVALKNEMSNYTNSLRSIRDVLLDNENYTKCALYKRLERDIERYIARTIWNMKRNGEIREKSVVGIIHRLRQAQD</sequence>
<dbReference type="AlphaFoldDB" id="A0A1H4ET71"/>
<reference evidence="2 3" key="1">
    <citation type="submission" date="2016-10" db="EMBL/GenBank/DDBJ databases">
        <authorList>
            <person name="de Groot N.N."/>
        </authorList>
    </citation>
    <scope>NUCLEOTIDE SEQUENCE [LARGE SCALE GENOMIC DNA]</scope>
    <source>
        <strain evidence="2 3">DSM 25383</strain>
    </source>
</reference>
<dbReference type="OrthoDB" id="1091676at2"/>
<evidence type="ECO:0000313" key="2">
    <source>
        <dbReference type="EMBL" id="SEA87700.1"/>
    </source>
</evidence>